<feature type="domain" description="Glycosyltransferase 2-like" evidence="2">
    <location>
        <begin position="516"/>
        <end position="640"/>
    </location>
</feature>
<dbReference type="Gene3D" id="3.90.550.10">
    <property type="entry name" value="Spore Coat Polysaccharide Biosynthesis Protein SpsA, Chain A"/>
    <property type="match status" value="1"/>
</dbReference>
<evidence type="ECO:0000259" key="3">
    <source>
        <dbReference type="Pfam" id="PF13439"/>
    </source>
</evidence>
<evidence type="ECO:0000313" key="4">
    <source>
        <dbReference type="EMBL" id="SCZ86505.1"/>
    </source>
</evidence>
<feature type="domain" description="Glycosyl transferase family 1" evidence="1">
    <location>
        <begin position="1080"/>
        <end position="1204"/>
    </location>
</feature>
<evidence type="ECO:0000259" key="1">
    <source>
        <dbReference type="Pfam" id="PF00534"/>
    </source>
</evidence>
<dbReference type="SUPFAM" id="SSF53448">
    <property type="entry name" value="Nucleotide-diphospho-sugar transferases"/>
    <property type="match status" value="1"/>
</dbReference>
<dbReference type="InterPro" id="IPR001296">
    <property type="entry name" value="Glyco_trans_1"/>
</dbReference>
<evidence type="ECO:0000313" key="5">
    <source>
        <dbReference type="Proteomes" id="UP000198729"/>
    </source>
</evidence>
<organism evidence="4 5">
    <name type="scientific">Nitrosomonas mobilis</name>
    <dbReference type="NCBI Taxonomy" id="51642"/>
    <lineage>
        <taxon>Bacteria</taxon>
        <taxon>Pseudomonadati</taxon>
        <taxon>Pseudomonadota</taxon>
        <taxon>Betaproteobacteria</taxon>
        <taxon>Nitrosomonadales</taxon>
        <taxon>Nitrosomonadaceae</taxon>
        <taxon>Nitrosomonas</taxon>
    </lineage>
</organism>
<reference evidence="4 5" key="1">
    <citation type="submission" date="2016-10" db="EMBL/GenBank/DDBJ databases">
        <authorList>
            <person name="de Groot N.N."/>
        </authorList>
    </citation>
    <scope>NUCLEOTIDE SEQUENCE [LARGE SCALE GENOMIC DNA]</scope>
    <source>
        <strain evidence="4">1</strain>
    </source>
</reference>
<dbReference type="EMBL" id="FMWO01000068">
    <property type="protein sequence ID" value="SCZ86505.1"/>
    <property type="molecule type" value="Genomic_DNA"/>
</dbReference>
<accession>A0A1G5SH24</accession>
<dbReference type="GO" id="GO:0016757">
    <property type="term" value="F:glycosyltransferase activity"/>
    <property type="evidence" value="ECO:0007669"/>
    <property type="project" value="InterPro"/>
</dbReference>
<dbReference type="Proteomes" id="UP000198729">
    <property type="component" value="Unassembled WGS sequence"/>
</dbReference>
<dbReference type="Gene3D" id="3.40.50.2000">
    <property type="entry name" value="Glycogen Phosphorylase B"/>
    <property type="match status" value="2"/>
</dbReference>
<dbReference type="Pfam" id="PF00535">
    <property type="entry name" value="Glycos_transf_2"/>
    <property type="match status" value="1"/>
</dbReference>
<dbReference type="InterPro" id="IPR050834">
    <property type="entry name" value="Glycosyltransf_2"/>
</dbReference>
<dbReference type="Pfam" id="PF13439">
    <property type="entry name" value="Glyco_transf_4"/>
    <property type="match status" value="1"/>
</dbReference>
<dbReference type="InterPro" id="IPR001173">
    <property type="entry name" value="Glyco_trans_2-like"/>
</dbReference>
<evidence type="ECO:0008006" key="6">
    <source>
        <dbReference type="Google" id="ProtNLM"/>
    </source>
</evidence>
<dbReference type="CDD" id="cd00761">
    <property type="entry name" value="Glyco_tranf_GTA_type"/>
    <property type="match status" value="1"/>
</dbReference>
<dbReference type="STRING" id="51642.NSMM_590009"/>
<dbReference type="PANTHER" id="PTHR43685">
    <property type="entry name" value="GLYCOSYLTRANSFERASE"/>
    <property type="match status" value="1"/>
</dbReference>
<dbReference type="CDD" id="cd03811">
    <property type="entry name" value="GT4_GT28_WabH-like"/>
    <property type="match status" value="1"/>
</dbReference>
<dbReference type="OrthoDB" id="9802649at2"/>
<name>A0A1G5SH24_9PROT</name>
<dbReference type="SUPFAM" id="SSF53756">
    <property type="entry name" value="UDP-Glycosyltransferase/glycogen phosphorylase"/>
    <property type="match status" value="1"/>
</dbReference>
<protein>
    <recommendedName>
        <fullName evidence="6">Glycosyltransferase</fullName>
    </recommendedName>
</protein>
<proteinExistence type="predicted"/>
<dbReference type="InterPro" id="IPR029044">
    <property type="entry name" value="Nucleotide-diphossugar_trans"/>
</dbReference>
<dbReference type="InterPro" id="IPR028098">
    <property type="entry name" value="Glyco_trans_4-like_N"/>
</dbReference>
<sequence>MPIKSFADNLHSKTEFSIGRDVELHFCSDTCLLRDLDDRSRVVRTGQTDATALTVILGEDRLLVPLAGARRADAHILGAQNGYERGRENWEKLVGCRHSALMPVYRVCNCMAEVQILDGEAFEDAATTPAWKKVRGIVGKAPSIGLKNQPVAFDQWRSWMGELANGLDELERMGLAHGDPYPFNAICTGSGAAWVDFGHLTNDPAQHFKDAWAFVLFTVLHTLGKSRAYSPALLKNLAAALVEAEQPGRFDRVRQTLSESYSDVVSISDARVPSLIFAEAVAEQSQKIFQSPDLSKLLLKSAVQYFSDFLHHIQRGNQYFAGFNFEKQRHHFVEQEMLRLTVPLAEYRSQIASLNQAVGERDGQIASLNQVVVVRDGQIASLNQAVGERDHQLVHLRQEAYSLFNRLEQLVQSRSWQLTRPLRAAARLIRYESPFADGSRAIYDVAARIGRRFPFPLWLKARVRAALIKRVYPNVKSTPARKGEVDRSPSLVFDHLDASRSVIRPECCGLIDGVVSVVLPVYNQANLIAESIESVLSQTYQNFELIIINDGSADGVEAVLERYLDHPKIRCFTQDNQRLPKALSNGFSFAQGEFWTWTSADNIMEPRMLEMLVAKLRADPKLGMTFADYYAIDDRGHLLQDPIWRAHNRPNPSSSEIRLPHTTEALNSVQDNFIGPCFMYRGWIGRCLGDYDPHLGVEDYDYWMRINAFFPIEHLGDDSLLYRYRVHENTLSAQAHEHRILEKAQRLMTYEKERAEFYAAPLEYVADSRGFSWLQARGIPDTGIYALEQDIGATALVVMSSASAEQNISQLLCSSQPVAVIMNRMDTRYHKLVRLFASGNCIVLAEDSESAERVRLLSSSCPVVDANSGMALTAKQAFAKNLLFVRATRSVEELKRKMPHRIIAPREQHVVVQVDSFTQGGMENVVIDLALSLKINHYLVTIVNFGKSGDAAAKAKECGLQFVSLPADMTDEAYRSWMLEQKVYLVNAHYSIRGAAVCSDAGIPFIQTIHNSYVWLDPLQIEKYREADHHTTQYICVSMTAARYADVVLGLDVGKMHVVPNGIDPRAIDATSFDTNRASLRSAWGVSAEAPVFLNVASIMATKAQLPLVKAFACVVEEIPEARLVLLGAVIEVPYQAAIEKAVQELGLQKSVLFAGYDRNVSRYYHASDVFVLPSYWEGWSLSLGEAMANGLACVITDVGSAYEFEGFDSVEIVEPPFGDIALLNYRNLGDFVYGADAAFNDRLAGSMIKMASLRRAAINIPLAEQIDREIAYRAYAEIFSDATK</sequence>
<dbReference type="RefSeq" id="WP_090287571.1">
    <property type="nucleotide sequence ID" value="NZ_FMWO01000068.1"/>
</dbReference>
<feature type="domain" description="Glycosyltransferase subfamily 4-like N-terminal" evidence="3">
    <location>
        <begin position="920"/>
        <end position="1065"/>
    </location>
</feature>
<gene>
    <name evidence="4" type="ORF">NSMM_590009</name>
</gene>
<keyword evidence="5" id="KW-1185">Reference proteome</keyword>
<dbReference type="Pfam" id="PF00534">
    <property type="entry name" value="Glycos_transf_1"/>
    <property type="match status" value="1"/>
</dbReference>
<evidence type="ECO:0000259" key="2">
    <source>
        <dbReference type="Pfam" id="PF00535"/>
    </source>
</evidence>
<dbReference type="PANTHER" id="PTHR43685:SF2">
    <property type="entry name" value="GLYCOSYLTRANSFERASE 2-LIKE DOMAIN-CONTAINING PROTEIN"/>
    <property type="match status" value="1"/>
</dbReference>